<evidence type="ECO:0000313" key="2">
    <source>
        <dbReference type="EMBL" id="GHB13063.1"/>
    </source>
</evidence>
<dbReference type="RefSeq" id="WP_189443447.1">
    <property type="nucleotide sequence ID" value="NZ_BMZI01000002.1"/>
</dbReference>
<dbReference type="Proteomes" id="UP000646745">
    <property type="component" value="Unassembled WGS sequence"/>
</dbReference>
<protein>
    <recommendedName>
        <fullName evidence="4">Lipoprotein</fullName>
    </recommendedName>
</protein>
<feature type="chain" id="PRO_5045550602" description="Lipoprotein" evidence="1">
    <location>
        <begin position="22"/>
        <end position="183"/>
    </location>
</feature>
<dbReference type="EMBL" id="BMZI01000002">
    <property type="protein sequence ID" value="GHB13063.1"/>
    <property type="molecule type" value="Genomic_DNA"/>
</dbReference>
<evidence type="ECO:0008006" key="4">
    <source>
        <dbReference type="Google" id="ProtNLM"/>
    </source>
</evidence>
<dbReference type="PROSITE" id="PS51257">
    <property type="entry name" value="PROKAR_LIPOPROTEIN"/>
    <property type="match status" value="1"/>
</dbReference>
<keyword evidence="3" id="KW-1185">Reference proteome</keyword>
<proteinExistence type="predicted"/>
<accession>A0ABQ3DRF8</accession>
<keyword evidence="1" id="KW-0732">Signal</keyword>
<evidence type="ECO:0000256" key="1">
    <source>
        <dbReference type="SAM" id="SignalP"/>
    </source>
</evidence>
<sequence>MKILKLTALFLLSILIVSTSGCVTVTGEMNPEKSSYESESKATPDNKLFQNVRINQVEGFVGTSAFALAGKTSPNLTNETARTAVENTLKTANLFNDKGSYLLDIKVVEDGSRGYWAVGDPGYRTTEINYKLVSDSQTLYDKDIETEGRSDGMFAYYLIEREAAEQAMRRNLKELVDDLLAID</sequence>
<evidence type="ECO:0000313" key="3">
    <source>
        <dbReference type="Proteomes" id="UP000646745"/>
    </source>
</evidence>
<reference evidence="3" key="1">
    <citation type="journal article" date="2019" name="Int. J. Syst. Evol. Microbiol.">
        <title>The Global Catalogue of Microorganisms (GCM) 10K type strain sequencing project: providing services to taxonomists for standard genome sequencing and annotation.</title>
        <authorList>
            <consortium name="The Broad Institute Genomics Platform"/>
            <consortium name="The Broad Institute Genome Sequencing Center for Infectious Disease"/>
            <person name="Wu L."/>
            <person name="Ma J."/>
        </authorList>
    </citation>
    <scope>NUCLEOTIDE SEQUENCE [LARGE SCALE GENOMIC DNA]</scope>
    <source>
        <strain evidence="3">KCTC 32998</strain>
    </source>
</reference>
<organism evidence="2 3">
    <name type="scientific">Salinicola rhizosphaerae</name>
    <dbReference type="NCBI Taxonomy" id="1443141"/>
    <lineage>
        <taxon>Bacteria</taxon>
        <taxon>Pseudomonadati</taxon>
        <taxon>Pseudomonadota</taxon>
        <taxon>Gammaproteobacteria</taxon>
        <taxon>Oceanospirillales</taxon>
        <taxon>Halomonadaceae</taxon>
        <taxon>Salinicola</taxon>
    </lineage>
</organism>
<feature type="signal peptide" evidence="1">
    <location>
        <begin position="1"/>
        <end position="21"/>
    </location>
</feature>
<gene>
    <name evidence="2" type="ORF">GCM10009038_08940</name>
</gene>
<comment type="caution">
    <text evidence="2">The sequence shown here is derived from an EMBL/GenBank/DDBJ whole genome shotgun (WGS) entry which is preliminary data.</text>
</comment>
<name>A0ABQ3DRF8_9GAMM</name>